<comment type="caution">
    <text evidence="2">The sequence shown here is derived from an EMBL/GenBank/DDBJ whole genome shotgun (WGS) entry which is preliminary data.</text>
</comment>
<organism evidence="2 3">
    <name type="scientific">Streptomyces polyasparticus</name>
    <dbReference type="NCBI Taxonomy" id="2767826"/>
    <lineage>
        <taxon>Bacteria</taxon>
        <taxon>Bacillati</taxon>
        <taxon>Actinomycetota</taxon>
        <taxon>Actinomycetes</taxon>
        <taxon>Kitasatosporales</taxon>
        <taxon>Streptomycetaceae</taxon>
        <taxon>Streptomyces</taxon>
    </lineage>
</organism>
<evidence type="ECO:0000313" key="3">
    <source>
        <dbReference type="Proteomes" id="UP000642284"/>
    </source>
</evidence>
<name>A0ABR7SGI2_9ACTN</name>
<dbReference type="EMBL" id="JACTVJ010000007">
    <property type="protein sequence ID" value="MBC9714600.1"/>
    <property type="molecule type" value="Genomic_DNA"/>
</dbReference>
<reference evidence="2 3" key="1">
    <citation type="submission" date="2020-08" db="EMBL/GenBank/DDBJ databases">
        <title>Genemic of Streptomyces polyaspartic.</title>
        <authorList>
            <person name="Liu W."/>
        </authorList>
    </citation>
    <scope>NUCLEOTIDE SEQUENCE [LARGE SCALE GENOMIC DNA]</scope>
    <source>
        <strain evidence="2 3">TRM66268-LWL</strain>
    </source>
</reference>
<evidence type="ECO:0008006" key="4">
    <source>
        <dbReference type="Google" id="ProtNLM"/>
    </source>
</evidence>
<evidence type="ECO:0000256" key="1">
    <source>
        <dbReference type="SAM" id="Phobius"/>
    </source>
</evidence>
<keyword evidence="1" id="KW-1133">Transmembrane helix</keyword>
<dbReference type="RefSeq" id="WP_187815011.1">
    <property type="nucleotide sequence ID" value="NZ_JACTVJ010000007.1"/>
</dbReference>
<evidence type="ECO:0000313" key="2">
    <source>
        <dbReference type="EMBL" id="MBC9714600.1"/>
    </source>
</evidence>
<accession>A0ABR7SGI2</accession>
<dbReference type="Proteomes" id="UP000642284">
    <property type="component" value="Unassembled WGS sequence"/>
</dbReference>
<keyword evidence="1" id="KW-0472">Membrane</keyword>
<keyword evidence="3" id="KW-1185">Reference proteome</keyword>
<sequence>MNGGDWAGVVGAGGVFLFLIVVVWQIAATWRARMLASREEQYKQMALKYQQLLEDNIEMHRRSIEEQTHTRISIESMEKMMREIE</sequence>
<feature type="transmembrane region" description="Helical" evidence="1">
    <location>
        <begin position="6"/>
        <end position="28"/>
    </location>
</feature>
<proteinExistence type="predicted"/>
<keyword evidence="1" id="KW-0812">Transmembrane</keyword>
<protein>
    <recommendedName>
        <fullName evidence="4">YwqI/YxiC family protein</fullName>
    </recommendedName>
</protein>
<gene>
    <name evidence="2" type="ORF">H9Y04_18750</name>
</gene>